<dbReference type="PANTHER" id="PTHR11699">
    <property type="entry name" value="ALDEHYDE DEHYDROGENASE-RELATED"/>
    <property type="match status" value="1"/>
</dbReference>
<feature type="domain" description="Aldehyde dehydrogenase" evidence="5">
    <location>
        <begin position="17"/>
        <end position="477"/>
    </location>
</feature>
<proteinExistence type="inferred from homology"/>
<evidence type="ECO:0000259" key="5">
    <source>
        <dbReference type="Pfam" id="PF00171"/>
    </source>
</evidence>
<dbReference type="InterPro" id="IPR016161">
    <property type="entry name" value="Ald_DH/histidinol_DH"/>
</dbReference>
<dbReference type="CDD" id="cd07114">
    <property type="entry name" value="ALDH_DhaS"/>
    <property type="match status" value="1"/>
</dbReference>
<dbReference type="RefSeq" id="WP_123199316.1">
    <property type="nucleotide sequence ID" value="NZ_RJMB01000001.1"/>
</dbReference>
<dbReference type="Gene3D" id="3.40.605.10">
    <property type="entry name" value="Aldehyde Dehydrogenase, Chain A, domain 1"/>
    <property type="match status" value="1"/>
</dbReference>
<dbReference type="OrthoDB" id="3802174at2"/>
<keyword evidence="2 4" id="KW-0560">Oxidoreductase</keyword>
<dbReference type="GO" id="GO:0016620">
    <property type="term" value="F:oxidoreductase activity, acting on the aldehyde or oxo group of donors, NAD or NADP as acceptor"/>
    <property type="evidence" value="ECO:0007669"/>
    <property type="project" value="InterPro"/>
</dbReference>
<dbReference type="EMBL" id="RJMB01000001">
    <property type="protein sequence ID" value="RNL87451.1"/>
    <property type="molecule type" value="Genomic_DNA"/>
</dbReference>
<dbReference type="Gene3D" id="3.40.309.10">
    <property type="entry name" value="Aldehyde Dehydrogenase, Chain A, domain 2"/>
    <property type="match status" value="1"/>
</dbReference>
<reference evidence="6 7" key="1">
    <citation type="submission" date="2018-11" db="EMBL/GenBank/DDBJ databases">
        <title>The genome draft of YIM 96095.</title>
        <authorList>
            <person name="Tang S.-K."/>
            <person name="Chunyu W.-X."/>
            <person name="Feng Y.-Z."/>
        </authorList>
    </citation>
    <scope>NUCLEOTIDE SEQUENCE [LARGE SCALE GENOMIC DNA]</scope>
    <source>
        <strain evidence="6 7">YIM 96095</strain>
    </source>
</reference>
<comment type="caution">
    <text evidence="6">The sequence shown here is derived from an EMBL/GenBank/DDBJ whole genome shotgun (WGS) entry which is preliminary data.</text>
</comment>
<dbReference type="InterPro" id="IPR016163">
    <property type="entry name" value="Ald_DH_C"/>
</dbReference>
<protein>
    <submittedName>
        <fullName evidence="6">Aldehyde dehydrogenase</fullName>
    </submittedName>
</protein>
<evidence type="ECO:0000256" key="4">
    <source>
        <dbReference type="RuleBase" id="RU003345"/>
    </source>
</evidence>
<dbReference type="InterPro" id="IPR016162">
    <property type="entry name" value="Ald_DH_N"/>
</dbReference>
<gene>
    <name evidence="6" type="ORF">EFW17_01155</name>
</gene>
<evidence type="ECO:0000313" key="6">
    <source>
        <dbReference type="EMBL" id="RNL87451.1"/>
    </source>
</evidence>
<dbReference type="AlphaFoldDB" id="A0A3N0EI11"/>
<dbReference type="FunFam" id="3.40.605.10:FF:000007">
    <property type="entry name" value="NAD/NADP-dependent betaine aldehyde dehydrogenase"/>
    <property type="match status" value="1"/>
</dbReference>
<name>A0A3N0EI11_9ACTN</name>
<keyword evidence="7" id="KW-1185">Reference proteome</keyword>
<dbReference type="InterPro" id="IPR016160">
    <property type="entry name" value="Ald_DH_CS_CYS"/>
</dbReference>
<comment type="similarity">
    <text evidence="1 4">Belongs to the aldehyde dehydrogenase family.</text>
</comment>
<dbReference type="PROSITE" id="PS00070">
    <property type="entry name" value="ALDEHYDE_DEHYDR_CYS"/>
    <property type="match status" value="1"/>
</dbReference>
<dbReference type="Proteomes" id="UP000269198">
    <property type="component" value="Unassembled WGS sequence"/>
</dbReference>
<evidence type="ECO:0000313" key="7">
    <source>
        <dbReference type="Proteomes" id="UP000269198"/>
    </source>
</evidence>
<dbReference type="PROSITE" id="PS00687">
    <property type="entry name" value="ALDEHYDE_DEHYDR_GLU"/>
    <property type="match status" value="1"/>
</dbReference>
<dbReference type="Pfam" id="PF00171">
    <property type="entry name" value="Aldedh"/>
    <property type="match status" value="1"/>
</dbReference>
<feature type="active site" evidence="3">
    <location>
        <position position="250"/>
    </location>
</feature>
<dbReference type="SUPFAM" id="SSF53720">
    <property type="entry name" value="ALDH-like"/>
    <property type="match status" value="1"/>
</dbReference>
<sequence>MTSTDHRMLIDGQRVEAASGDRMSAINPYTTEEFATFPDAGASDVNDAVAAARAAFEREWRTVPGVRRAELLDRLATLLEEDADRLGRLETTDNGKLLRETTSQVRFAARNYRFFAGYADKIGGRTVPLDSPDTFDYTIAEPIGVAALITAWNSPTQLLANKLAPAIAAGNCVVIKPSEHASVTTLELADLVTRAGFPPGVLNIVTGGPQAGIALSEHPGLDRISFTGSVPTGRAIAQAAARNVVPTTLELGGKSPNIVFGDADLERAVPGAVAGIFAAGGQTCIAGSRLLVQRSVYERVIEGIAERARAIRLGDPLLPETQLGPLANRPHYERVRAAIETGVSAGARPVAGVDTARETPSTAGFFVPPTVFADVDNSSRLAREEIFGPVLSVIPFDDDDEAVAIANDSDYGLASGIWTNDLTRAHAVARRLVAGTVWVNTYRASAAQAPFGGTRKSGYGRERGEEALQEYLTTKNVLIDLSGTTPDPFAIRT</sequence>
<dbReference type="InterPro" id="IPR029510">
    <property type="entry name" value="Ald_DH_CS_GLU"/>
</dbReference>
<evidence type="ECO:0000256" key="3">
    <source>
        <dbReference type="PROSITE-ProRule" id="PRU10007"/>
    </source>
</evidence>
<organism evidence="6 7">
    <name type="scientific">Halostreptopolyspora alba</name>
    <dbReference type="NCBI Taxonomy" id="2487137"/>
    <lineage>
        <taxon>Bacteria</taxon>
        <taxon>Bacillati</taxon>
        <taxon>Actinomycetota</taxon>
        <taxon>Actinomycetes</taxon>
        <taxon>Streptosporangiales</taxon>
        <taxon>Nocardiopsidaceae</taxon>
        <taxon>Halostreptopolyspora</taxon>
    </lineage>
</organism>
<dbReference type="FunFam" id="3.40.309.10:FF:000012">
    <property type="entry name" value="Betaine aldehyde dehydrogenase"/>
    <property type="match status" value="1"/>
</dbReference>
<evidence type="ECO:0000256" key="1">
    <source>
        <dbReference type="ARBA" id="ARBA00009986"/>
    </source>
</evidence>
<evidence type="ECO:0000256" key="2">
    <source>
        <dbReference type="ARBA" id="ARBA00023002"/>
    </source>
</evidence>
<dbReference type="InterPro" id="IPR015590">
    <property type="entry name" value="Aldehyde_DH_dom"/>
</dbReference>
<accession>A0A3N0EI11</accession>